<dbReference type="OrthoDB" id="582563at2"/>
<protein>
    <submittedName>
        <fullName evidence="1">Uncharacterized protein</fullName>
    </submittedName>
</protein>
<dbReference type="Proteomes" id="UP000010482">
    <property type="component" value="Chromosome"/>
</dbReference>
<organism evidence="1 2">
    <name type="scientific">Dactylococcopsis salina (strain PCC 8305)</name>
    <name type="common">Myxobactron salinum</name>
    <dbReference type="NCBI Taxonomy" id="13035"/>
    <lineage>
        <taxon>Bacteria</taxon>
        <taxon>Bacillati</taxon>
        <taxon>Cyanobacteriota</taxon>
        <taxon>Cyanophyceae</taxon>
        <taxon>Nodosilineales</taxon>
        <taxon>Cymatolegaceae</taxon>
        <taxon>Dactylococcopsis</taxon>
    </lineage>
</organism>
<sequence length="152" mass="17104">MSKLEETLNSRLSRNLKTVSIKFDKSKLDQTLLDQLALYLGTKSPKKLIEMSFSIVSGNILDIHKSLLDQIQYKPAKKLLDSISQPPQENTQTIQNVSVPRWMVLIVGSQMIPKNGKVNWTVEDGINSVFCLCIQLLEKLLDSDGETTKRAS</sequence>
<evidence type="ECO:0000313" key="1">
    <source>
        <dbReference type="EMBL" id="AFZ50783.1"/>
    </source>
</evidence>
<reference evidence="1" key="1">
    <citation type="submission" date="2012-04" db="EMBL/GenBank/DDBJ databases">
        <title>Finished genome of Dactylococcopsis salina PCC 8305.</title>
        <authorList>
            <consortium name="US DOE Joint Genome Institute"/>
            <person name="Gugger M."/>
            <person name="Coursin T."/>
            <person name="Rippka R."/>
            <person name="Tandeau De Marsac N."/>
            <person name="Huntemann M."/>
            <person name="Wei C.-L."/>
            <person name="Han J."/>
            <person name="Detter J.C."/>
            <person name="Han C."/>
            <person name="Tapia R."/>
            <person name="Daligault H."/>
            <person name="Chen A."/>
            <person name="Krypides N."/>
            <person name="Mavromatis K."/>
            <person name="Markowitz V."/>
            <person name="Szeto E."/>
            <person name="Ivanova N."/>
            <person name="Ovchinnikova G."/>
            <person name="Pagani I."/>
            <person name="Pati A."/>
            <person name="Goodwin L."/>
            <person name="Peters L."/>
            <person name="Pitluck S."/>
            <person name="Woyke T."/>
            <person name="Kerfeld C."/>
        </authorList>
    </citation>
    <scope>NUCLEOTIDE SEQUENCE [LARGE SCALE GENOMIC DNA]</scope>
    <source>
        <strain evidence="1">PCC 8305</strain>
    </source>
</reference>
<dbReference type="KEGG" id="dsl:Dacsa_2151"/>
<dbReference type="STRING" id="13035.Dacsa_2151"/>
<name>K9YXF9_DACS8</name>
<dbReference type="HOGENOM" id="CLU_1719320_0_0_3"/>
<gene>
    <name evidence="1" type="ORF">Dacsa_2151</name>
</gene>
<dbReference type="EMBL" id="CP003944">
    <property type="protein sequence ID" value="AFZ50783.1"/>
    <property type="molecule type" value="Genomic_DNA"/>
</dbReference>
<keyword evidence="2" id="KW-1185">Reference proteome</keyword>
<dbReference type="RefSeq" id="WP_015229776.1">
    <property type="nucleotide sequence ID" value="NC_019780.1"/>
</dbReference>
<proteinExistence type="predicted"/>
<evidence type="ECO:0000313" key="2">
    <source>
        <dbReference type="Proteomes" id="UP000010482"/>
    </source>
</evidence>
<dbReference type="AlphaFoldDB" id="K9YXF9"/>
<accession>K9YXF9</accession>